<keyword evidence="6" id="KW-1185">Reference proteome</keyword>
<feature type="region of interest" description="Disordered" evidence="3">
    <location>
        <begin position="166"/>
        <end position="219"/>
    </location>
</feature>
<gene>
    <name evidence="5" type="ORF">SacxiDRAFT_2179</name>
</gene>
<evidence type="ECO:0000256" key="3">
    <source>
        <dbReference type="SAM" id="MobiDB-lite"/>
    </source>
</evidence>
<accession>I0V2Q8</accession>
<reference evidence="5 6" key="1">
    <citation type="submission" date="2012-01" db="EMBL/GenBank/DDBJ databases">
        <title>Improved High-Quality Draft sequence of Saccharomonospora xinjiangensis XJ-54.</title>
        <authorList>
            <consortium name="US DOE Joint Genome Institute"/>
            <person name="Lucas S."/>
            <person name="Han J."/>
            <person name="Lapidus A."/>
            <person name="Cheng J.-F."/>
            <person name="Goodwin L."/>
            <person name="Pitluck S."/>
            <person name="Peters L."/>
            <person name="Mikhailova N."/>
            <person name="Teshima H."/>
            <person name="Detter J.C."/>
            <person name="Han C."/>
            <person name="Tapia R."/>
            <person name="Land M."/>
            <person name="Hauser L."/>
            <person name="Kyrpides N."/>
            <person name="Ivanova N."/>
            <person name="Pagani I."/>
            <person name="Brambilla E.-M."/>
            <person name="Klenk H.-P."/>
            <person name="Woyke T."/>
        </authorList>
    </citation>
    <scope>NUCLEOTIDE SEQUENCE [LARGE SCALE GENOMIC DNA]</scope>
    <source>
        <strain evidence="5 6">XJ-54</strain>
    </source>
</reference>
<proteinExistence type="predicted"/>
<dbReference type="HOGENOM" id="CLU_013730_1_0_11"/>
<sequence length="681" mass="71380">MTPDVSVEQPKPRARVRAPELTGDAWWNTGGEPLTLAGLRGKIVLLDFWTSGCVNCLHVLDELRPLEEEFADVLVTVGVHSPKFAHEGGRDSVAAAVARLGVEHPVVSDPDMRLWQEYAVKAWPTLVVVDPEGYVVHVAAGEGHGDALRRVIGDLVALHERNATLRRGPNALDRAPNTGQPNATGQDHTTDQGRPTGRGQASGQDRTAGQPHATGRTARRLDGLWFPSRAVVTAEGRVLVADAANHSIAEFASDAETLLRRFGDGERGAVDGAFDIARFAEPSGLTLLPTHIAEQVGYHLLVADTANHLLRAIDLRTGAVRTVAGTGRQWRDGDDSGAALDVDLTSPWDVRWWDTVGGVVVAMAGNHTLSLFDPVEATVSRFAGTTVEGLRDGAATEAFFAQTSGLAVDGDRLWLVDAETSALRYVERVGDTGDAGATDKTAESGGFVVRTAVGQDLFTFGHRDGAADTALLQHPLGVTVLPDGSIGVADTYNGAVRRFDPSTGVVTTLARDLAEPSGFAVTDAGVLVVESAAHRLSPLDLGGDDEAGGQVVDGAALVVRRPPTVLAPGTVRLSVTFVPPPGDKLDDRYGPSTRLEVSASPPELLVDGGGAGTELDRVVTLSSDVESGVLQVVAQAASCSSDEAVEHPVCRITRQDWGVPVRIESGGAAGLPLVMAGTPAG</sequence>
<dbReference type="Pfam" id="PF01436">
    <property type="entry name" value="NHL"/>
    <property type="match status" value="1"/>
</dbReference>
<dbReference type="GO" id="GO:0016853">
    <property type="term" value="F:isomerase activity"/>
    <property type="evidence" value="ECO:0007669"/>
    <property type="project" value="UniProtKB-KW"/>
</dbReference>
<evidence type="ECO:0000259" key="4">
    <source>
        <dbReference type="PROSITE" id="PS51352"/>
    </source>
</evidence>
<dbReference type="Gene3D" id="2.120.10.30">
    <property type="entry name" value="TolB, C-terminal domain"/>
    <property type="match status" value="2"/>
</dbReference>
<keyword evidence="5" id="KW-0413">Isomerase</keyword>
<feature type="domain" description="Thioredoxin" evidence="4">
    <location>
        <begin position="5"/>
        <end position="157"/>
    </location>
</feature>
<evidence type="ECO:0000256" key="2">
    <source>
        <dbReference type="PROSITE-ProRule" id="PRU00504"/>
    </source>
</evidence>
<dbReference type="SUPFAM" id="SSF52833">
    <property type="entry name" value="Thioredoxin-like"/>
    <property type="match status" value="1"/>
</dbReference>
<dbReference type="SUPFAM" id="SSF101898">
    <property type="entry name" value="NHL repeat"/>
    <property type="match status" value="1"/>
</dbReference>
<dbReference type="PANTHER" id="PTHR46388">
    <property type="entry name" value="NHL REPEAT-CONTAINING PROTEIN 2"/>
    <property type="match status" value="1"/>
</dbReference>
<name>I0V2Q8_9PSEU</name>
<feature type="compositionally biased region" description="Polar residues" evidence="3">
    <location>
        <begin position="177"/>
        <end position="187"/>
    </location>
</feature>
<feature type="repeat" description="NHL" evidence="2">
    <location>
        <begin position="472"/>
        <end position="502"/>
    </location>
</feature>
<dbReference type="InterPro" id="IPR012336">
    <property type="entry name" value="Thioredoxin-like_fold"/>
</dbReference>
<dbReference type="CDD" id="cd14951">
    <property type="entry name" value="NHL-2_like"/>
    <property type="match status" value="1"/>
</dbReference>
<dbReference type="PANTHER" id="PTHR46388:SF2">
    <property type="entry name" value="NHL REPEAT-CONTAINING PROTEIN 2"/>
    <property type="match status" value="1"/>
</dbReference>
<evidence type="ECO:0000256" key="1">
    <source>
        <dbReference type="ARBA" id="ARBA00022737"/>
    </source>
</evidence>
<evidence type="ECO:0000313" key="6">
    <source>
        <dbReference type="Proteomes" id="UP000004691"/>
    </source>
</evidence>
<dbReference type="Pfam" id="PF13905">
    <property type="entry name" value="Thioredoxin_8"/>
    <property type="match status" value="1"/>
</dbReference>
<dbReference type="eggNOG" id="COG0526">
    <property type="taxonomic scope" value="Bacteria"/>
</dbReference>
<dbReference type="InterPro" id="IPR013766">
    <property type="entry name" value="Thioredoxin_domain"/>
</dbReference>
<dbReference type="AlphaFoldDB" id="I0V2Q8"/>
<dbReference type="EMBL" id="JH636049">
    <property type="protein sequence ID" value="EID54411.1"/>
    <property type="molecule type" value="Genomic_DNA"/>
</dbReference>
<dbReference type="STRING" id="882086.SacxiDRAFT_2179"/>
<dbReference type="InterPro" id="IPR045302">
    <property type="entry name" value="NHL2_NHL_rpt_dom"/>
</dbReference>
<keyword evidence="1" id="KW-0677">Repeat</keyword>
<dbReference type="InterPro" id="IPR001258">
    <property type="entry name" value="NHL_repeat"/>
</dbReference>
<organism evidence="5 6">
    <name type="scientific">Saccharomonospora xinjiangensis XJ-54</name>
    <dbReference type="NCBI Taxonomy" id="882086"/>
    <lineage>
        <taxon>Bacteria</taxon>
        <taxon>Bacillati</taxon>
        <taxon>Actinomycetota</taxon>
        <taxon>Actinomycetes</taxon>
        <taxon>Pseudonocardiales</taxon>
        <taxon>Pseudonocardiaceae</taxon>
        <taxon>Saccharomonospora</taxon>
    </lineage>
</organism>
<protein>
    <submittedName>
        <fullName evidence="5">Thiol-disulfide isomerase-like thioredoxin</fullName>
    </submittedName>
</protein>
<dbReference type="PROSITE" id="PS51352">
    <property type="entry name" value="THIOREDOXIN_2"/>
    <property type="match status" value="1"/>
</dbReference>
<dbReference type="PROSITE" id="PS51125">
    <property type="entry name" value="NHL"/>
    <property type="match status" value="1"/>
</dbReference>
<feature type="region of interest" description="Disordered" evidence="3">
    <location>
        <begin position="584"/>
        <end position="609"/>
    </location>
</feature>
<dbReference type="InterPro" id="IPR011042">
    <property type="entry name" value="6-blade_b-propeller_TolB-like"/>
</dbReference>
<dbReference type="Gene3D" id="3.40.30.10">
    <property type="entry name" value="Glutaredoxin"/>
    <property type="match status" value="1"/>
</dbReference>
<dbReference type="Proteomes" id="UP000004691">
    <property type="component" value="Unassembled WGS sequence"/>
</dbReference>
<evidence type="ECO:0000313" key="5">
    <source>
        <dbReference type="EMBL" id="EID54411.1"/>
    </source>
</evidence>
<dbReference type="InterPro" id="IPR036249">
    <property type="entry name" value="Thioredoxin-like_sf"/>
</dbReference>